<evidence type="ECO:0000313" key="3">
    <source>
        <dbReference type="EMBL" id="KAF5314958.1"/>
    </source>
</evidence>
<keyword evidence="2" id="KW-1133">Transmembrane helix</keyword>
<organism evidence="3 4">
    <name type="scientific">Psilocybe cf. subviscida</name>
    <dbReference type="NCBI Taxonomy" id="2480587"/>
    <lineage>
        <taxon>Eukaryota</taxon>
        <taxon>Fungi</taxon>
        <taxon>Dikarya</taxon>
        <taxon>Basidiomycota</taxon>
        <taxon>Agaricomycotina</taxon>
        <taxon>Agaricomycetes</taxon>
        <taxon>Agaricomycetidae</taxon>
        <taxon>Agaricales</taxon>
        <taxon>Agaricineae</taxon>
        <taxon>Strophariaceae</taxon>
        <taxon>Psilocybe</taxon>
    </lineage>
</organism>
<dbReference type="EMBL" id="JAACJJ010000043">
    <property type="protein sequence ID" value="KAF5314958.1"/>
    <property type="molecule type" value="Genomic_DNA"/>
</dbReference>
<proteinExistence type="predicted"/>
<keyword evidence="2" id="KW-0472">Membrane</keyword>
<dbReference type="OrthoDB" id="3052647at2759"/>
<keyword evidence="4" id="KW-1185">Reference proteome</keyword>
<feature type="region of interest" description="Disordered" evidence="1">
    <location>
        <begin position="158"/>
        <end position="207"/>
    </location>
</feature>
<dbReference type="AlphaFoldDB" id="A0A8H5B1S0"/>
<evidence type="ECO:0000313" key="4">
    <source>
        <dbReference type="Proteomes" id="UP000567179"/>
    </source>
</evidence>
<comment type="caution">
    <text evidence="3">The sequence shown here is derived from an EMBL/GenBank/DDBJ whole genome shotgun (WGS) entry which is preliminary data.</text>
</comment>
<feature type="compositionally biased region" description="Polar residues" evidence="1">
    <location>
        <begin position="186"/>
        <end position="195"/>
    </location>
</feature>
<evidence type="ECO:0000256" key="1">
    <source>
        <dbReference type="SAM" id="MobiDB-lite"/>
    </source>
</evidence>
<feature type="transmembrane region" description="Helical" evidence="2">
    <location>
        <begin position="129"/>
        <end position="150"/>
    </location>
</feature>
<protein>
    <submittedName>
        <fullName evidence="3">Uncharacterized protein</fullName>
    </submittedName>
</protein>
<sequence>MTSTMKSKLNFSYSGGAIWWYGYYALDMPSTTSKTTYAIDGGSPVSLSTYAPSIAPGAGSQQNATLNQIMLFHTPLDTEYGIHSVQAVHYGDHTTTSLTLQYMIIQGLPVPAPPLPSANSSSSRLHRGVIAGGLMGSSFLLLILATLPMYRRWTKKKQAKELEGARPHPEPFGADAAGLPPRKTKTSQQDTSTPFMQEMEAPPQTKWTRSLTNDVQPASNFVTVRRADTGGGSVTRLIPSSDFSADMAERRHPPLDPRSAPQMTIYTTPLGGLFPPQVLPIPTIQEDDSGMRLLDAHHHSTDAAVQVLPPAYTAH</sequence>
<name>A0A8H5B1S0_9AGAR</name>
<feature type="compositionally biased region" description="Basic and acidic residues" evidence="1">
    <location>
        <begin position="159"/>
        <end position="169"/>
    </location>
</feature>
<keyword evidence="2" id="KW-0812">Transmembrane</keyword>
<dbReference type="Proteomes" id="UP000567179">
    <property type="component" value="Unassembled WGS sequence"/>
</dbReference>
<reference evidence="3 4" key="1">
    <citation type="journal article" date="2020" name="ISME J.">
        <title>Uncovering the hidden diversity of litter-decomposition mechanisms in mushroom-forming fungi.</title>
        <authorList>
            <person name="Floudas D."/>
            <person name="Bentzer J."/>
            <person name="Ahren D."/>
            <person name="Johansson T."/>
            <person name="Persson P."/>
            <person name="Tunlid A."/>
        </authorList>
    </citation>
    <scope>NUCLEOTIDE SEQUENCE [LARGE SCALE GENOMIC DNA]</scope>
    <source>
        <strain evidence="3 4">CBS 101986</strain>
    </source>
</reference>
<accession>A0A8H5B1S0</accession>
<evidence type="ECO:0000256" key="2">
    <source>
        <dbReference type="SAM" id="Phobius"/>
    </source>
</evidence>
<gene>
    <name evidence="3" type="ORF">D9619_007610</name>
</gene>